<accession>A0A2P2N2K7</accession>
<protein>
    <submittedName>
        <fullName evidence="1">Uncharacterized protein</fullName>
    </submittedName>
</protein>
<sequence length="48" mass="5769">MTISRGQGIKNGLSHKWMPRYQKLEKTIHNNHFSKNIKKERLVSLTYR</sequence>
<organism evidence="1">
    <name type="scientific">Rhizophora mucronata</name>
    <name type="common">Asiatic mangrove</name>
    <dbReference type="NCBI Taxonomy" id="61149"/>
    <lineage>
        <taxon>Eukaryota</taxon>
        <taxon>Viridiplantae</taxon>
        <taxon>Streptophyta</taxon>
        <taxon>Embryophyta</taxon>
        <taxon>Tracheophyta</taxon>
        <taxon>Spermatophyta</taxon>
        <taxon>Magnoliopsida</taxon>
        <taxon>eudicotyledons</taxon>
        <taxon>Gunneridae</taxon>
        <taxon>Pentapetalae</taxon>
        <taxon>rosids</taxon>
        <taxon>fabids</taxon>
        <taxon>Malpighiales</taxon>
        <taxon>Rhizophoraceae</taxon>
        <taxon>Rhizophora</taxon>
    </lineage>
</organism>
<proteinExistence type="predicted"/>
<reference evidence="1" key="1">
    <citation type="submission" date="2018-02" db="EMBL/GenBank/DDBJ databases">
        <title>Rhizophora mucronata_Transcriptome.</title>
        <authorList>
            <person name="Meera S.P."/>
            <person name="Sreeshan A."/>
            <person name="Augustine A."/>
        </authorList>
    </citation>
    <scope>NUCLEOTIDE SEQUENCE</scope>
    <source>
        <tissue evidence="1">Leaf</tissue>
    </source>
</reference>
<evidence type="ECO:0000313" key="1">
    <source>
        <dbReference type="EMBL" id="MBX36709.1"/>
    </source>
</evidence>
<dbReference type="AlphaFoldDB" id="A0A2P2N2K7"/>
<dbReference type="EMBL" id="GGEC01056225">
    <property type="protein sequence ID" value="MBX36709.1"/>
    <property type="molecule type" value="Transcribed_RNA"/>
</dbReference>
<name>A0A2P2N2K7_RHIMU</name>